<feature type="compositionally biased region" description="Basic and acidic residues" evidence="1">
    <location>
        <begin position="234"/>
        <end position="246"/>
    </location>
</feature>
<accession>J3NPR5</accession>
<dbReference type="STRING" id="644352.J3NPR5"/>
<evidence type="ECO:0000259" key="2">
    <source>
        <dbReference type="Pfam" id="PF13598"/>
    </source>
</evidence>
<proteinExistence type="predicted"/>
<dbReference type="PANTHER" id="PTHR31005">
    <property type="entry name" value="DUF4139 DOMAIN-CONTAINING PROTEIN"/>
    <property type="match status" value="1"/>
</dbReference>
<name>J3NPR5_GAET3</name>
<feature type="region of interest" description="Disordered" evidence="1">
    <location>
        <begin position="196"/>
        <end position="246"/>
    </location>
</feature>
<reference evidence="4" key="2">
    <citation type="submission" date="2010-07" db="EMBL/GenBank/DDBJ databases">
        <authorList>
            <consortium name="The Broad Institute Genome Sequencing Platform"/>
            <consortium name="Broad Institute Genome Sequencing Center for Infectious Disease"/>
            <person name="Ma L.-J."/>
            <person name="Dead R."/>
            <person name="Young S."/>
            <person name="Zeng Q."/>
            <person name="Koehrsen M."/>
            <person name="Alvarado L."/>
            <person name="Berlin A."/>
            <person name="Chapman S.B."/>
            <person name="Chen Z."/>
            <person name="Freedman E."/>
            <person name="Gellesch M."/>
            <person name="Goldberg J."/>
            <person name="Griggs A."/>
            <person name="Gujja S."/>
            <person name="Heilman E.R."/>
            <person name="Heiman D."/>
            <person name="Hepburn T."/>
            <person name="Howarth C."/>
            <person name="Jen D."/>
            <person name="Larson L."/>
            <person name="Mehta T."/>
            <person name="Neiman D."/>
            <person name="Pearson M."/>
            <person name="Roberts A."/>
            <person name="Saif S."/>
            <person name="Shea T."/>
            <person name="Shenoy N."/>
            <person name="Sisk P."/>
            <person name="Stolte C."/>
            <person name="Sykes S."/>
            <person name="Walk T."/>
            <person name="White J."/>
            <person name="Yandava C."/>
            <person name="Haas B."/>
            <person name="Nusbaum C."/>
            <person name="Birren B."/>
        </authorList>
    </citation>
    <scope>NUCLEOTIDE SEQUENCE</scope>
    <source>
        <strain evidence="4">R3-111a-1</strain>
    </source>
</reference>
<dbReference type="GeneID" id="20343730"/>
<evidence type="ECO:0000259" key="3">
    <source>
        <dbReference type="Pfam" id="PF13600"/>
    </source>
</evidence>
<gene>
    <name evidence="5" type="primary">20343730</name>
    <name evidence="4" type="ORF">GGTG_03272</name>
</gene>
<feature type="compositionally biased region" description="Basic residues" evidence="1">
    <location>
        <begin position="221"/>
        <end position="233"/>
    </location>
</feature>
<organism evidence="4">
    <name type="scientific">Gaeumannomyces tritici (strain R3-111a-1)</name>
    <name type="common">Wheat and barley take-all root rot fungus</name>
    <name type="synonym">Gaeumannomyces graminis var. tritici</name>
    <dbReference type="NCBI Taxonomy" id="644352"/>
    <lineage>
        <taxon>Eukaryota</taxon>
        <taxon>Fungi</taxon>
        <taxon>Dikarya</taxon>
        <taxon>Ascomycota</taxon>
        <taxon>Pezizomycotina</taxon>
        <taxon>Sordariomycetes</taxon>
        <taxon>Sordariomycetidae</taxon>
        <taxon>Magnaporthales</taxon>
        <taxon>Magnaporthaceae</taxon>
        <taxon>Gaeumannomyces</taxon>
    </lineage>
</organism>
<reference evidence="6" key="1">
    <citation type="submission" date="2010-07" db="EMBL/GenBank/DDBJ databases">
        <title>The genome sequence of Gaeumannomyces graminis var. tritici strain R3-111a-1.</title>
        <authorList>
            <consortium name="The Broad Institute Genome Sequencing Platform"/>
            <person name="Ma L.-J."/>
            <person name="Dead R."/>
            <person name="Young S."/>
            <person name="Zeng Q."/>
            <person name="Koehrsen M."/>
            <person name="Alvarado L."/>
            <person name="Berlin A."/>
            <person name="Chapman S.B."/>
            <person name="Chen Z."/>
            <person name="Freedman E."/>
            <person name="Gellesch M."/>
            <person name="Goldberg J."/>
            <person name="Griggs A."/>
            <person name="Gujja S."/>
            <person name="Heilman E.R."/>
            <person name="Heiman D."/>
            <person name="Hepburn T."/>
            <person name="Howarth C."/>
            <person name="Jen D."/>
            <person name="Larson L."/>
            <person name="Mehta T."/>
            <person name="Neiman D."/>
            <person name="Pearson M."/>
            <person name="Roberts A."/>
            <person name="Saif S."/>
            <person name="Shea T."/>
            <person name="Shenoy N."/>
            <person name="Sisk P."/>
            <person name="Stolte C."/>
            <person name="Sykes S."/>
            <person name="Walk T."/>
            <person name="White J."/>
            <person name="Yandava C."/>
            <person name="Haas B."/>
            <person name="Nusbaum C."/>
            <person name="Birren B."/>
        </authorList>
    </citation>
    <scope>NUCLEOTIDE SEQUENCE [LARGE SCALE GENOMIC DNA]</scope>
    <source>
        <strain evidence="6">R3-111a-1</strain>
    </source>
</reference>
<reference evidence="4" key="3">
    <citation type="submission" date="2010-09" db="EMBL/GenBank/DDBJ databases">
        <title>Annotation of Gaeumannomyces graminis var. tritici R3-111a-1.</title>
        <authorList>
            <consortium name="The Broad Institute Genome Sequencing Platform"/>
            <person name="Ma L.-J."/>
            <person name="Dead R."/>
            <person name="Young S.K."/>
            <person name="Zeng Q."/>
            <person name="Gargeya S."/>
            <person name="Fitzgerald M."/>
            <person name="Haas B."/>
            <person name="Abouelleil A."/>
            <person name="Alvarado L."/>
            <person name="Arachchi H.M."/>
            <person name="Berlin A."/>
            <person name="Brown A."/>
            <person name="Chapman S.B."/>
            <person name="Chen Z."/>
            <person name="Dunbar C."/>
            <person name="Freedman E."/>
            <person name="Gearin G."/>
            <person name="Gellesch M."/>
            <person name="Goldberg J."/>
            <person name="Griggs A."/>
            <person name="Gujja S."/>
            <person name="Heiman D."/>
            <person name="Howarth C."/>
            <person name="Larson L."/>
            <person name="Lui A."/>
            <person name="MacDonald P.J.P."/>
            <person name="Mehta T."/>
            <person name="Montmayeur A."/>
            <person name="Murphy C."/>
            <person name="Neiman D."/>
            <person name="Pearson M."/>
            <person name="Priest M."/>
            <person name="Roberts A."/>
            <person name="Saif S."/>
            <person name="Shea T."/>
            <person name="Shenoy N."/>
            <person name="Sisk P."/>
            <person name="Stolte C."/>
            <person name="Sykes S."/>
            <person name="Yandava C."/>
            <person name="Wortman J."/>
            <person name="Nusbaum C."/>
            <person name="Birren B."/>
        </authorList>
    </citation>
    <scope>NUCLEOTIDE SEQUENCE</scope>
    <source>
        <strain evidence="4">R3-111a-1</strain>
    </source>
</reference>
<keyword evidence="6" id="KW-1185">Reference proteome</keyword>
<feature type="region of interest" description="Disordered" evidence="1">
    <location>
        <begin position="477"/>
        <end position="535"/>
    </location>
</feature>
<dbReference type="VEuPathDB" id="FungiDB:GGTG_03272"/>
<dbReference type="RefSeq" id="XP_009219315.1">
    <property type="nucleotide sequence ID" value="XM_009221051.1"/>
</dbReference>
<dbReference type="InterPro" id="IPR037291">
    <property type="entry name" value="DUF4139"/>
</dbReference>
<evidence type="ECO:0000313" key="5">
    <source>
        <dbReference type="EnsemblFungi" id="EJT78170"/>
    </source>
</evidence>
<feature type="compositionally biased region" description="Acidic residues" evidence="1">
    <location>
        <begin position="89"/>
        <end position="107"/>
    </location>
</feature>
<evidence type="ECO:0000313" key="4">
    <source>
        <dbReference type="EMBL" id="EJT78170.1"/>
    </source>
</evidence>
<feature type="region of interest" description="Disordered" evidence="1">
    <location>
        <begin position="87"/>
        <end position="109"/>
    </location>
</feature>
<dbReference type="eggNOG" id="ENOG502QXGR">
    <property type="taxonomic scope" value="Eukaryota"/>
</dbReference>
<dbReference type="InterPro" id="IPR025554">
    <property type="entry name" value="DUF4140"/>
</dbReference>
<protein>
    <recommendedName>
        <fullName evidence="7">Mucoidy inhibitor A</fullName>
    </recommendedName>
</protein>
<sequence length="803" mass="87954">MESTRKQEYQVRDLPTRSVTLFPTRAQVVRDIKNVFLQPGTNQITIVGFSPTVEEESIKVEGCGSAMITDIAVELLPNRDIFEEIYSSGDEDSEDDESDDDSDDQGDGDNVLLTAVRCRIDSLRDELAHAVAGVASADAQLAILDAHYNRIHPRHGNIDIVEAIAHYRAERLNISRARIGEAIHVRNLEMKIHLQSQEESKLAKSDRKERRKHEKASEKGKKLRRKAKAKKQRRREEVLKEKQRLREERESFWPRKTYTVRISLEAGNLNMTPMTSRRSSATTDILHTTVARDKDASTEAEKSAATAAYSAAAAASSAATAAYSSLHTCDISISYVTSAASWTPSYDLSLSTISNTGILCFDAQLTNKTSETWGGCKIVLSTSQATFSGIKDAIPVLHPWRVKLAPRGGQAWDDIVDSREERTEADLWRGQQSLAMQQAKPRTELFGVGSVKTQAVPEPVQLGSNPHQSIPFSRMQQSLTRPPGAGGSMLRKSAAPKARGARDSLMRSASSAKRKAVEAYGQTPTFGDSDESEGEDEATILPEQAPELAFPESLFQETGLSETYDLPGLKTLAPGHTASKQRVVRVPLSALVFSHTVVAKYKPAAFLKVRIQNRSKLTLLNGPVGLTLDGSFMGRSKLPRCSSGDLFTMSLGIDPAIKVTYPKPEVKRSMQGLFAKEDNHAFTRAITLINTRTGINARPAALVIYDQVPVSEDERLHVHVLEPHGLAAGMPGVPDGVPYKDPARGGGGGEKTDAGDKNWGKAIATRSKENVVTWDVTLNAGRGVRLGLKYTIGWPTNEHVMQC</sequence>
<dbReference type="OrthoDB" id="10068793at2759"/>
<evidence type="ECO:0000256" key="1">
    <source>
        <dbReference type="SAM" id="MobiDB-lite"/>
    </source>
</evidence>
<dbReference type="InterPro" id="IPR011935">
    <property type="entry name" value="CHP02231"/>
</dbReference>
<dbReference type="PANTHER" id="PTHR31005:SF8">
    <property type="entry name" value="DUF4139 DOMAIN-CONTAINING PROTEIN"/>
    <property type="match status" value="1"/>
</dbReference>
<dbReference type="HOGENOM" id="CLU_010457_1_0_1"/>
<dbReference type="EnsemblFungi" id="EJT78170">
    <property type="protein sequence ID" value="EJT78170"/>
    <property type="gene ID" value="GGTG_03272"/>
</dbReference>
<reference evidence="5" key="4">
    <citation type="journal article" date="2015" name="G3 (Bethesda)">
        <title>Genome sequences of three phytopathogenic species of the Magnaporthaceae family of fungi.</title>
        <authorList>
            <person name="Okagaki L.H."/>
            <person name="Nunes C.C."/>
            <person name="Sailsbery J."/>
            <person name="Clay B."/>
            <person name="Brown D."/>
            <person name="John T."/>
            <person name="Oh Y."/>
            <person name="Young N."/>
            <person name="Fitzgerald M."/>
            <person name="Haas B.J."/>
            <person name="Zeng Q."/>
            <person name="Young S."/>
            <person name="Adiconis X."/>
            <person name="Fan L."/>
            <person name="Levin J.Z."/>
            <person name="Mitchell T.K."/>
            <person name="Okubara P.A."/>
            <person name="Farman M.L."/>
            <person name="Kohn L.M."/>
            <person name="Birren B."/>
            <person name="Ma L.-J."/>
            <person name="Dean R.A."/>
        </authorList>
    </citation>
    <scope>NUCLEOTIDE SEQUENCE</scope>
    <source>
        <strain evidence="5">R3-111a-1</strain>
    </source>
</reference>
<feature type="domain" description="DUF4140" evidence="3">
    <location>
        <begin position="19"/>
        <end position="144"/>
    </location>
</feature>
<dbReference type="Pfam" id="PF13598">
    <property type="entry name" value="DUF4139"/>
    <property type="match status" value="1"/>
</dbReference>
<dbReference type="AlphaFoldDB" id="J3NPR5"/>
<dbReference type="Proteomes" id="UP000006039">
    <property type="component" value="Unassembled WGS sequence"/>
</dbReference>
<feature type="compositionally biased region" description="Basic and acidic residues" evidence="1">
    <location>
        <begin position="196"/>
        <end position="208"/>
    </location>
</feature>
<dbReference type="EMBL" id="GL385396">
    <property type="protein sequence ID" value="EJT78170.1"/>
    <property type="molecule type" value="Genomic_DNA"/>
</dbReference>
<reference evidence="5" key="5">
    <citation type="submission" date="2018-04" db="UniProtKB">
        <authorList>
            <consortium name="EnsemblFungi"/>
        </authorList>
    </citation>
    <scope>IDENTIFICATION</scope>
    <source>
        <strain evidence="5">R3-111a-1</strain>
    </source>
</reference>
<feature type="domain" description="DUF4139" evidence="2">
    <location>
        <begin position="331"/>
        <end position="795"/>
    </location>
</feature>
<dbReference type="Pfam" id="PF13600">
    <property type="entry name" value="DUF4140"/>
    <property type="match status" value="1"/>
</dbReference>
<evidence type="ECO:0008006" key="7">
    <source>
        <dbReference type="Google" id="ProtNLM"/>
    </source>
</evidence>
<evidence type="ECO:0000313" key="6">
    <source>
        <dbReference type="Proteomes" id="UP000006039"/>
    </source>
</evidence>